<gene>
    <name evidence="1" type="ORF">SAMN05661077_1351</name>
</gene>
<evidence type="ECO:0000313" key="2">
    <source>
        <dbReference type="Proteomes" id="UP000183104"/>
    </source>
</evidence>
<dbReference type="Proteomes" id="UP000183104">
    <property type="component" value="Unassembled WGS sequence"/>
</dbReference>
<dbReference type="OrthoDB" id="9804951at2"/>
<reference evidence="2" key="1">
    <citation type="submission" date="2016-10" db="EMBL/GenBank/DDBJ databases">
        <authorList>
            <person name="Varghese N."/>
        </authorList>
    </citation>
    <scope>NUCLEOTIDE SEQUENCE [LARGE SCALE GENOMIC DNA]</scope>
    <source>
        <strain evidence="2">HL 19</strain>
    </source>
</reference>
<accession>A0A0N8PMZ2</accession>
<organism evidence="1 2">
    <name type="scientific">Thiohalorhabdus denitrificans</name>
    <dbReference type="NCBI Taxonomy" id="381306"/>
    <lineage>
        <taxon>Bacteria</taxon>
        <taxon>Pseudomonadati</taxon>
        <taxon>Pseudomonadota</taxon>
        <taxon>Gammaproteobacteria</taxon>
        <taxon>Thiohalorhabdales</taxon>
        <taxon>Thiohalorhabdaceae</taxon>
        <taxon>Thiohalorhabdus</taxon>
    </lineage>
</organism>
<evidence type="ECO:0000313" key="1">
    <source>
        <dbReference type="EMBL" id="SCY14758.1"/>
    </source>
</evidence>
<dbReference type="STRING" id="381306.AN478_07925"/>
<dbReference type="Pfam" id="PF11809">
    <property type="entry name" value="DUF3330"/>
    <property type="match status" value="1"/>
</dbReference>
<protein>
    <recommendedName>
        <fullName evidence="3">DUF3330 domain-containing protein</fullName>
    </recommendedName>
</protein>
<dbReference type="AlphaFoldDB" id="A0A0N8PMZ2"/>
<evidence type="ECO:0008006" key="3">
    <source>
        <dbReference type="Google" id="ProtNLM"/>
    </source>
</evidence>
<dbReference type="InterPro" id="IPR021767">
    <property type="entry name" value="TnpM"/>
</dbReference>
<name>A0A0N8PMZ2_9GAMM</name>
<sequence length="59" mass="6689">MSERNDSMEPAKVSCEVCMAEVPHDDAKSMEGSDYVLYFCGLDCYDRWADEAKEEESGE</sequence>
<dbReference type="RefSeq" id="WP_054966073.1">
    <property type="nucleotide sequence ID" value="NZ_FMUN01000003.1"/>
</dbReference>
<keyword evidence="2" id="KW-1185">Reference proteome</keyword>
<proteinExistence type="predicted"/>
<dbReference type="EMBL" id="FMUN01000003">
    <property type="protein sequence ID" value="SCY14758.1"/>
    <property type="molecule type" value="Genomic_DNA"/>
</dbReference>